<feature type="DNA-binding region" description="H-T-H motif" evidence="5">
    <location>
        <begin position="40"/>
        <end position="59"/>
    </location>
</feature>
<organism evidence="7 8">
    <name type="scientific">Nocardioides massiliensis</name>
    <dbReference type="NCBI Taxonomy" id="1325935"/>
    <lineage>
        <taxon>Bacteria</taxon>
        <taxon>Bacillati</taxon>
        <taxon>Actinomycetota</taxon>
        <taxon>Actinomycetes</taxon>
        <taxon>Propionibacteriales</taxon>
        <taxon>Nocardioidaceae</taxon>
        <taxon>Nocardioides</taxon>
    </lineage>
</organism>
<evidence type="ECO:0000256" key="4">
    <source>
        <dbReference type="ARBA" id="ARBA00023163"/>
    </source>
</evidence>
<sequence length="209" mass="22248">MTEQRTARSGSSRGDVRHGRADVVRHALRVLDSYGLESLTMRRLAAELAVQPSALYHHFPHKQALLAAVAEAILADREPPASGGWDDEVRAICADLRAALLTYRDGAEVVATTWSFGLGARGPYDALVARLARSHRDAALVDAAARTLLHFVFGHVVAEQTHVQAAAAGAVDTDAETLLRGTGAAYDLGVTLIIDGLHARADSGSAIRR</sequence>
<dbReference type="Pfam" id="PF00440">
    <property type="entry name" value="TetR_N"/>
    <property type="match status" value="1"/>
</dbReference>
<keyword evidence="3 5" id="KW-0238">DNA-binding</keyword>
<gene>
    <name evidence="7" type="ORF">J2S59_002913</name>
</gene>
<keyword evidence="1" id="KW-0678">Repressor</keyword>
<dbReference type="Gene3D" id="1.10.357.10">
    <property type="entry name" value="Tetracycline Repressor, domain 2"/>
    <property type="match status" value="1"/>
</dbReference>
<dbReference type="PANTHER" id="PTHR30055:SF151">
    <property type="entry name" value="TRANSCRIPTIONAL REGULATORY PROTEIN"/>
    <property type="match status" value="1"/>
</dbReference>
<dbReference type="Pfam" id="PF02909">
    <property type="entry name" value="TetR_C_1"/>
    <property type="match status" value="1"/>
</dbReference>
<evidence type="ECO:0000256" key="1">
    <source>
        <dbReference type="ARBA" id="ARBA00022491"/>
    </source>
</evidence>
<dbReference type="Gene3D" id="1.10.10.60">
    <property type="entry name" value="Homeodomain-like"/>
    <property type="match status" value="1"/>
</dbReference>
<evidence type="ECO:0000259" key="6">
    <source>
        <dbReference type="PROSITE" id="PS50977"/>
    </source>
</evidence>
<dbReference type="InterPro" id="IPR050109">
    <property type="entry name" value="HTH-type_TetR-like_transc_reg"/>
</dbReference>
<dbReference type="RefSeq" id="WP_068124358.1">
    <property type="nucleotide sequence ID" value="NZ_CCXJ01000706.1"/>
</dbReference>
<accession>A0ABT9NRQ2</accession>
<dbReference type="InterPro" id="IPR009057">
    <property type="entry name" value="Homeodomain-like_sf"/>
</dbReference>
<dbReference type="SUPFAM" id="SSF46689">
    <property type="entry name" value="Homeodomain-like"/>
    <property type="match status" value="1"/>
</dbReference>
<evidence type="ECO:0000256" key="2">
    <source>
        <dbReference type="ARBA" id="ARBA00023015"/>
    </source>
</evidence>
<protein>
    <submittedName>
        <fullName evidence="7">AcrR family transcriptional regulator</fullName>
    </submittedName>
</protein>
<dbReference type="EMBL" id="JAUSQM010000001">
    <property type="protein sequence ID" value="MDP9823104.1"/>
    <property type="molecule type" value="Genomic_DNA"/>
</dbReference>
<dbReference type="PRINTS" id="PR00400">
    <property type="entry name" value="TETREPRESSOR"/>
</dbReference>
<proteinExistence type="predicted"/>
<dbReference type="Proteomes" id="UP001240447">
    <property type="component" value="Unassembled WGS sequence"/>
</dbReference>
<evidence type="ECO:0000256" key="3">
    <source>
        <dbReference type="ARBA" id="ARBA00023125"/>
    </source>
</evidence>
<dbReference type="PROSITE" id="PS50977">
    <property type="entry name" value="HTH_TETR_2"/>
    <property type="match status" value="1"/>
</dbReference>
<comment type="caution">
    <text evidence="7">The sequence shown here is derived from an EMBL/GenBank/DDBJ whole genome shotgun (WGS) entry which is preliminary data.</text>
</comment>
<feature type="domain" description="HTH tetR-type" evidence="6">
    <location>
        <begin position="17"/>
        <end position="77"/>
    </location>
</feature>
<evidence type="ECO:0000313" key="8">
    <source>
        <dbReference type="Proteomes" id="UP001240447"/>
    </source>
</evidence>
<name>A0ABT9NRQ2_9ACTN</name>
<keyword evidence="4" id="KW-0804">Transcription</keyword>
<dbReference type="PRINTS" id="PR00455">
    <property type="entry name" value="HTHTETR"/>
</dbReference>
<evidence type="ECO:0000256" key="5">
    <source>
        <dbReference type="PROSITE-ProRule" id="PRU00335"/>
    </source>
</evidence>
<dbReference type="InterPro" id="IPR001647">
    <property type="entry name" value="HTH_TetR"/>
</dbReference>
<dbReference type="InterPro" id="IPR003012">
    <property type="entry name" value="Tet_transcr_reg_TetR"/>
</dbReference>
<dbReference type="InterPro" id="IPR036271">
    <property type="entry name" value="Tet_transcr_reg_TetR-rel_C_sf"/>
</dbReference>
<evidence type="ECO:0000313" key="7">
    <source>
        <dbReference type="EMBL" id="MDP9823104.1"/>
    </source>
</evidence>
<keyword evidence="2" id="KW-0805">Transcription regulation</keyword>
<dbReference type="InterPro" id="IPR004111">
    <property type="entry name" value="Repressor_TetR_C"/>
</dbReference>
<keyword evidence="8" id="KW-1185">Reference proteome</keyword>
<reference evidence="7 8" key="1">
    <citation type="submission" date="2023-07" db="EMBL/GenBank/DDBJ databases">
        <title>Sequencing the genomes of 1000 actinobacteria strains.</title>
        <authorList>
            <person name="Klenk H.-P."/>
        </authorList>
    </citation>
    <scope>NUCLEOTIDE SEQUENCE [LARGE SCALE GENOMIC DNA]</scope>
    <source>
        <strain evidence="7 8">GD13</strain>
    </source>
</reference>
<dbReference type="SUPFAM" id="SSF48498">
    <property type="entry name" value="Tetracyclin repressor-like, C-terminal domain"/>
    <property type="match status" value="1"/>
</dbReference>
<dbReference type="PANTHER" id="PTHR30055">
    <property type="entry name" value="HTH-TYPE TRANSCRIPTIONAL REGULATOR RUTR"/>
    <property type="match status" value="1"/>
</dbReference>